<evidence type="ECO:0000256" key="8">
    <source>
        <dbReference type="ARBA" id="ARBA00030128"/>
    </source>
</evidence>
<dbReference type="FunFam" id="3.30.63.10:FF:000002">
    <property type="entry name" value="Guanylate kinase 1"/>
    <property type="match status" value="1"/>
</dbReference>
<dbReference type="SMART" id="SM00072">
    <property type="entry name" value="GuKc"/>
    <property type="match status" value="1"/>
</dbReference>
<keyword evidence="7 9" id="KW-0067">ATP-binding</keyword>
<feature type="binding site" evidence="9">
    <location>
        <begin position="16"/>
        <end position="23"/>
    </location>
    <ligand>
        <name>ATP</name>
        <dbReference type="ChEBI" id="CHEBI:30616"/>
    </ligand>
</feature>
<accession>A0A846MU49</accession>
<evidence type="ECO:0000256" key="7">
    <source>
        <dbReference type="ARBA" id="ARBA00022840"/>
    </source>
</evidence>
<dbReference type="GO" id="GO:0005829">
    <property type="term" value="C:cytosol"/>
    <property type="evidence" value="ECO:0007669"/>
    <property type="project" value="TreeGrafter"/>
</dbReference>
<dbReference type="Gene3D" id="3.30.63.10">
    <property type="entry name" value="Guanylate Kinase phosphate binding domain"/>
    <property type="match status" value="1"/>
</dbReference>
<evidence type="ECO:0000256" key="5">
    <source>
        <dbReference type="ARBA" id="ARBA00022741"/>
    </source>
</evidence>
<evidence type="ECO:0000256" key="6">
    <source>
        <dbReference type="ARBA" id="ARBA00022777"/>
    </source>
</evidence>
<dbReference type="GO" id="GO:0005524">
    <property type="term" value="F:ATP binding"/>
    <property type="evidence" value="ECO:0007669"/>
    <property type="project" value="UniProtKB-UniRule"/>
</dbReference>
<dbReference type="NCBIfam" id="TIGR03263">
    <property type="entry name" value="guanyl_kin"/>
    <property type="match status" value="1"/>
</dbReference>
<keyword evidence="12" id="KW-1185">Reference proteome</keyword>
<evidence type="ECO:0000256" key="3">
    <source>
        <dbReference type="ARBA" id="ARBA00016296"/>
    </source>
</evidence>
<dbReference type="GO" id="GO:0004385">
    <property type="term" value="F:GMP kinase activity"/>
    <property type="evidence" value="ECO:0007669"/>
    <property type="project" value="UniProtKB-UniRule"/>
</dbReference>
<dbReference type="SUPFAM" id="SSF52540">
    <property type="entry name" value="P-loop containing nucleoside triphosphate hydrolases"/>
    <property type="match status" value="1"/>
</dbReference>
<dbReference type="PANTHER" id="PTHR23117">
    <property type="entry name" value="GUANYLATE KINASE-RELATED"/>
    <property type="match status" value="1"/>
</dbReference>
<dbReference type="InterPro" id="IPR017665">
    <property type="entry name" value="Guanylate_kinase"/>
</dbReference>
<evidence type="ECO:0000256" key="9">
    <source>
        <dbReference type="HAMAP-Rule" id="MF_00328"/>
    </source>
</evidence>
<dbReference type="EMBL" id="JAASRM010000001">
    <property type="protein sequence ID" value="NIK87028.1"/>
    <property type="molecule type" value="Genomic_DNA"/>
</dbReference>
<dbReference type="CDD" id="cd00071">
    <property type="entry name" value="GMPK"/>
    <property type="match status" value="1"/>
</dbReference>
<evidence type="ECO:0000313" key="11">
    <source>
        <dbReference type="EMBL" id="NIK87028.1"/>
    </source>
</evidence>
<keyword evidence="5 9" id="KW-0547">Nucleotide-binding</keyword>
<comment type="function">
    <text evidence="9">Essential for recycling GMP and indirectly, cGMP.</text>
</comment>
<evidence type="ECO:0000256" key="1">
    <source>
        <dbReference type="ARBA" id="ARBA00005790"/>
    </source>
</evidence>
<dbReference type="Proteomes" id="UP000570514">
    <property type="component" value="Unassembled WGS sequence"/>
</dbReference>
<dbReference type="AlphaFoldDB" id="A0A846MU49"/>
<evidence type="ECO:0000313" key="12">
    <source>
        <dbReference type="Proteomes" id="UP000570514"/>
    </source>
</evidence>
<dbReference type="PANTHER" id="PTHR23117:SF13">
    <property type="entry name" value="GUANYLATE KINASE"/>
    <property type="match status" value="1"/>
</dbReference>
<keyword evidence="6 9" id="KW-0418">Kinase</keyword>
<comment type="catalytic activity">
    <reaction evidence="9">
        <text>GMP + ATP = GDP + ADP</text>
        <dbReference type="Rhea" id="RHEA:20780"/>
        <dbReference type="ChEBI" id="CHEBI:30616"/>
        <dbReference type="ChEBI" id="CHEBI:58115"/>
        <dbReference type="ChEBI" id="CHEBI:58189"/>
        <dbReference type="ChEBI" id="CHEBI:456216"/>
        <dbReference type="EC" id="2.7.4.8"/>
    </reaction>
</comment>
<dbReference type="PROSITE" id="PS50052">
    <property type="entry name" value="GUANYLATE_KINASE_2"/>
    <property type="match status" value="1"/>
</dbReference>
<keyword evidence="4 9" id="KW-0808">Transferase</keyword>
<reference evidence="11 12" key="1">
    <citation type="submission" date="2020-03" db="EMBL/GenBank/DDBJ databases">
        <title>Genomic Encyclopedia of Type Strains, Phase IV (KMG-IV): sequencing the most valuable type-strain genomes for metagenomic binning, comparative biology and taxonomic classification.</title>
        <authorList>
            <person name="Goeker M."/>
        </authorList>
    </citation>
    <scope>NUCLEOTIDE SEQUENCE [LARGE SCALE GENOMIC DNA]</scope>
    <source>
        <strain evidence="11 12">DSM 19867</strain>
    </source>
</reference>
<proteinExistence type="inferred from homology"/>
<organism evidence="11 12">
    <name type="scientific">Rhizomicrobium palustre</name>
    <dbReference type="NCBI Taxonomy" id="189966"/>
    <lineage>
        <taxon>Bacteria</taxon>
        <taxon>Pseudomonadati</taxon>
        <taxon>Pseudomonadota</taxon>
        <taxon>Alphaproteobacteria</taxon>
        <taxon>Micropepsales</taxon>
        <taxon>Micropepsaceae</taxon>
        <taxon>Rhizomicrobium</taxon>
    </lineage>
</organism>
<keyword evidence="9" id="KW-0963">Cytoplasm</keyword>
<sequence length="211" mass="23358">MTVEIKRRGLMFVLSSPSGAGKSTLSRGLLKSEPNLTMSVSATTRSPRPGETHGREYYFVGLGEFQRMVQDKEFLEHAEVFGNHYGTPKEPVMEALASGQDVLFDIDWQGAQQLRALAGDDMVSVFILPPSRAELERRLRGRAEDTPEVIAQRMAKASNEISRWSEYDYVVVNDDVAVAQTQVTAILAAERLKRTRQPGLLSFVDGLVKGG</sequence>
<evidence type="ECO:0000259" key="10">
    <source>
        <dbReference type="PROSITE" id="PS50052"/>
    </source>
</evidence>
<dbReference type="InterPro" id="IPR008144">
    <property type="entry name" value="Guanylate_kin-like_dom"/>
</dbReference>
<protein>
    <recommendedName>
        <fullName evidence="3 9">Guanylate kinase</fullName>
        <ecNumber evidence="2 9">2.7.4.8</ecNumber>
    </recommendedName>
    <alternativeName>
        <fullName evidence="8 9">GMP kinase</fullName>
    </alternativeName>
</protein>
<dbReference type="EC" id="2.7.4.8" evidence="2 9"/>
<dbReference type="Pfam" id="PF00625">
    <property type="entry name" value="Guanylate_kin"/>
    <property type="match status" value="1"/>
</dbReference>
<comment type="subcellular location">
    <subcellularLocation>
        <location evidence="9">Cytoplasm</location>
    </subcellularLocation>
</comment>
<name>A0A846MU49_9PROT</name>
<gene>
    <name evidence="9" type="primary">gmk</name>
    <name evidence="11" type="ORF">FHS83_000346</name>
</gene>
<comment type="caution">
    <text evidence="11">The sequence shown here is derived from an EMBL/GenBank/DDBJ whole genome shotgun (WGS) entry which is preliminary data.</text>
</comment>
<comment type="similarity">
    <text evidence="1 9">Belongs to the guanylate kinase family.</text>
</comment>
<dbReference type="PROSITE" id="PS00856">
    <property type="entry name" value="GUANYLATE_KINASE_1"/>
    <property type="match status" value="1"/>
</dbReference>
<dbReference type="Gene3D" id="3.40.50.300">
    <property type="entry name" value="P-loop containing nucleotide triphosphate hydrolases"/>
    <property type="match status" value="1"/>
</dbReference>
<dbReference type="InterPro" id="IPR020590">
    <property type="entry name" value="Guanylate_kinase_CS"/>
</dbReference>
<dbReference type="RefSeq" id="WP_167080256.1">
    <property type="nucleotide sequence ID" value="NZ_BAAADC010000001.1"/>
</dbReference>
<dbReference type="InterPro" id="IPR027417">
    <property type="entry name" value="P-loop_NTPase"/>
</dbReference>
<feature type="domain" description="Guanylate kinase-like" evidence="10">
    <location>
        <begin position="9"/>
        <end position="188"/>
    </location>
</feature>
<dbReference type="HAMAP" id="MF_00328">
    <property type="entry name" value="Guanylate_kinase"/>
    <property type="match status" value="1"/>
</dbReference>
<evidence type="ECO:0000256" key="2">
    <source>
        <dbReference type="ARBA" id="ARBA00012961"/>
    </source>
</evidence>
<evidence type="ECO:0000256" key="4">
    <source>
        <dbReference type="ARBA" id="ARBA00022679"/>
    </source>
</evidence>
<dbReference type="InterPro" id="IPR008145">
    <property type="entry name" value="GK/Ca_channel_bsu"/>
</dbReference>